<dbReference type="EMBL" id="CM046395">
    <property type="protein sequence ID" value="KAI8542434.1"/>
    <property type="molecule type" value="Genomic_DNA"/>
</dbReference>
<evidence type="ECO:0000313" key="1">
    <source>
        <dbReference type="EMBL" id="KAI8542434.1"/>
    </source>
</evidence>
<gene>
    <name evidence="1" type="ORF">RHMOL_Rhmol08G0137500</name>
</gene>
<reference evidence="1" key="1">
    <citation type="submission" date="2022-02" db="EMBL/GenBank/DDBJ databases">
        <title>Plant Genome Project.</title>
        <authorList>
            <person name="Zhang R.-G."/>
        </authorList>
    </citation>
    <scope>NUCLEOTIDE SEQUENCE</scope>
    <source>
        <strain evidence="1">AT1</strain>
    </source>
</reference>
<evidence type="ECO:0000313" key="2">
    <source>
        <dbReference type="Proteomes" id="UP001062846"/>
    </source>
</evidence>
<comment type="caution">
    <text evidence="1">The sequence shown here is derived from an EMBL/GenBank/DDBJ whole genome shotgun (WGS) entry which is preliminary data.</text>
</comment>
<name>A0ACC0MP85_RHOML</name>
<protein>
    <submittedName>
        <fullName evidence="1">Uncharacterized protein</fullName>
    </submittedName>
</protein>
<keyword evidence="2" id="KW-1185">Reference proteome</keyword>
<dbReference type="Proteomes" id="UP001062846">
    <property type="component" value="Chromosome 8"/>
</dbReference>
<accession>A0ACC0MP85</accession>
<sequence length="145" mass="16178">MLNTVRSIRTQSSTLFSSPQFPCQIRRNTSGLSFKQPPASATGANNHKDMDQQQQTNKRNTKTGDETSHSFGEGYATRCDEEGFGGIYGGNDPLSSQEKTPSKIIHESHPGWYTHTLSLSLMKSSCVYFSLHPFCLSIFKFCVIF</sequence>
<organism evidence="1 2">
    <name type="scientific">Rhododendron molle</name>
    <name type="common">Chinese azalea</name>
    <name type="synonym">Azalea mollis</name>
    <dbReference type="NCBI Taxonomy" id="49168"/>
    <lineage>
        <taxon>Eukaryota</taxon>
        <taxon>Viridiplantae</taxon>
        <taxon>Streptophyta</taxon>
        <taxon>Embryophyta</taxon>
        <taxon>Tracheophyta</taxon>
        <taxon>Spermatophyta</taxon>
        <taxon>Magnoliopsida</taxon>
        <taxon>eudicotyledons</taxon>
        <taxon>Gunneridae</taxon>
        <taxon>Pentapetalae</taxon>
        <taxon>asterids</taxon>
        <taxon>Ericales</taxon>
        <taxon>Ericaceae</taxon>
        <taxon>Ericoideae</taxon>
        <taxon>Rhodoreae</taxon>
        <taxon>Rhododendron</taxon>
    </lineage>
</organism>
<proteinExistence type="predicted"/>